<evidence type="ECO:0000256" key="1">
    <source>
        <dbReference type="SAM" id="MobiDB-lite"/>
    </source>
</evidence>
<feature type="compositionally biased region" description="Polar residues" evidence="1">
    <location>
        <begin position="1"/>
        <end position="28"/>
    </location>
</feature>
<comment type="caution">
    <text evidence="2">The sequence shown here is derived from an EMBL/GenBank/DDBJ whole genome shotgun (WGS) entry which is preliminary data.</text>
</comment>
<proteinExistence type="predicted"/>
<evidence type="ECO:0000313" key="3">
    <source>
        <dbReference type="Proteomes" id="UP000265703"/>
    </source>
</evidence>
<evidence type="ECO:0000313" key="2">
    <source>
        <dbReference type="EMBL" id="RIA91351.1"/>
    </source>
</evidence>
<dbReference type="Proteomes" id="UP000265703">
    <property type="component" value="Unassembled WGS sequence"/>
</dbReference>
<name>A0A397T8G0_9GLOM</name>
<reference evidence="2 3" key="1">
    <citation type="submission" date="2018-06" db="EMBL/GenBank/DDBJ databases">
        <title>Comparative genomics reveals the genomic features of Rhizophagus irregularis, R. cerebriforme, R. diaphanum and Gigaspora rosea, and their symbiotic lifestyle signature.</title>
        <authorList>
            <person name="Morin E."/>
            <person name="San Clemente H."/>
            <person name="Chen E.C.H."/>
            <person name="De La Providencia I."/>
            <person name="Hainaut M."/>
            <person name="Kuo A."/>
            <person name="Kohler A."/>
            <person name="Murat C."/>
            <person name="Tang N."/>
            <person name="Roy S."/>
            <person name="Loubradou J."/>
            <person name="Henrissat B."/>
            <person name="Grigoriev I.V."/>
            <person name="Corradi N."/>
            <person name="Roux C."/>
            <person name="Martin F.M."/>
        </authorList>
    </citation>
    <scope>NUCLEOTIDE SEQUENCE [LARGE SCALE GENOMIC DNA]</scope>
    <source>
        <strain evidence="2 3">DAOM 227022</strain>
    </source>
</reference>
<feature type="region of interest" description="Disordered" evidence="1">
    <location>
        <begin position="1"/>
        <end position="31"/>
    </location>
</feature>
<protein>
    <submittedName>
        <fullName evidence="2">Uncharacterized protein</fullName>
    </submittedName>
</protein>
<dbReference type="OrthoDB" id="2308141at2759"/>
<dbReference type="AlphaFoldDB" id="A0A397T8G0"/>
<sequence length="207" mass="24034">MTHPNNQFSADSGNNQPSSISTPYNPQDNVVLPVSSHDRLESSTSSTAPNNAYYVQSHNLVPNFQLQQKVNNTHIQTSSSNIQIQTVHPIAFFFRPPNDYYHYYVKCKEITNDTIAYLLNRSLKENNIQSNEIEFIFYYQQQINNKLYQVSYEIVSPLLVNNCLSKNFLGVELQQNMEQEFLELTDNQKEYVETQLKKYLSQYVLGN</sequence>
<dbReference type="EMBL" id="QKYT01000154">
    <property type="protein sequence ID" value="RIA91351.1"/>
    <property type="molecule type" value="Genomic_DNA"/>
</dbReference>
<gene>
    <name evidence="2" type="ORF">C1645_875497</name>
</gene>
<organism evidence="2 3">
    <name type="scientific">Glomus cerebriforme</name>
    <dbReference type="NCBI Taxonomy" id="658196"/>
    <lineage>
        <taxon>Eukaryota</taxon>
        <taxon>Fungi</taxon>
        <taxon>Fungi incertae sedis</taxon>
        <taxon>Mucoromycota</taxon>
        <taxon>Glomeromycotina</taxon>
        <taxon>Glomeromycetes</taxon>
        <taxon>Glomerales</taxon>
        <taxon>Glomeraceae</taxon>
        <taxon>Glomus</taxon>
    </lineage>
</organism>
<keyword evidence="3" id="KW-1185">Reference proteome</keyword>
<accession>A0A397T8G0</accession>